<dbReference type="Gene3D" id="3.90.550.10">
    <property type="entry name" value="Spore Coat Polysaccharide Biosynthesis Protein SpsA, Chain A"/>
    <property type="match status" value="1"/>
</dbReference>
<dbReference type="Proteomes" id="UP000652231">
    <property type="component" value="Unassembled WGS sequence"/>
</dbReference>
<dbReference type="PANTHER" id="PTHR43646:SF2">
    <property type="entry name" value="GLYCOSYLTRANSFERASE 2-LIKE DOMAIN-CONTAINING PROTEIN"/>
    <property type="match status" value="1"/>
</dbReference>
<dbReference type="PANTHER" id="PTHR43646">
    <property type="entry name" value="GLYCOSYLTRANSFERASE"/>
    <property type="match status" value="1"/>
</dbReference>
<organism evidence="7 8">
    <name type="scientific">Planktosalinus lacus</name>
    <dbReference type="NCBI Taxonomy" id="1526573"/>
    <lineage>
        <taxon>Bacteria</taxon>
        <taxon>Pseudomonadati</taxon>
        <taxon>Bacteroidota</taxon>
        <taxon>Flavobacteriia</taxon>
        <taxon>Flavobacteriales</taxon>
        <taxon>Flavobacteriaceae</taxon>
        <taxon>Planktosalinus</taxon>
    </lineage>
</organism>
<keyword evidence="3" id="KW-0328">Glycosyltransferase</keyword>
<evidence type="ECO:0000256" key="2">
    <source>
        <dbReference type="ARBA" id="ARBA00022475"/>
    </source>
</evidence>
<accession>A0A8J2Y981</accession>
<evidence type="ECO:0000256" key="1">
    <source>
        <dbReference type="ARBA" id="ARBA00004236"/>
    </source>
</evidence>
<reference evidence="7" key="1">
    <citation type="journal article" date="2014" name="Int. J. Syst. Evol. Microbiol.">
        <title>Complete genome sequence of Corynebacterium casei LMG S-19264T (=DSM 44701T), isolated from a smear-ripened cheese.</title>
        <authorList>
            <consortium name="US DOE Joint Genome Institute (JGI-PGF)"/>
            <person name="Walter F."/>
            <person name="Albersmeier A."/>
            <person name="Kalinowski J."/>
            <person name="Ruckert C."/>
        </authorList>
    </citation>
    <scope>NUCLEOTIDE SEQUENCE</scope>
    <source>
        <strain evidence="7">CGMCC 1.12924</strain>
    </source>
</reference>
<gene>
    <name evidence="7" type="ORF">GCM10011312_06800</name>
</gene>
<dbReference type="SUPFAM" id="SSF53448">
    <property type="entry name" value="Nucleotide-diphospho-sugar transferases"/>
    <property type="match status" value="1"/>
</dbReference>
<name>A0A8J2Y981_9FLAO</name>
<dbReference type="AlphaFoldDB" id="A0A8J2Y981"/>
<keyword evidence="2" id="KW-1003">Cell membrane</keyword>
<dbReference type="CDD" id="cd00761">
    <property type="entry name" value="Glyco_tranf_GTA_type"/>
    <property type="match status" value="1"/>
</dbReference>
<evidence type="ECO:0000259" key="6">
    <source>
        <dbReference type="Pfam" id="PF00535"/>
    </source>
</evidence>
<keyword evidence="5" id="KW-0472">Membrane</keyword>
<protein>
    <submittedName>
        <fullName evidence="7">Glycosyl transferase</fullName>
    </submittedName>
</protein>
<dbReference type="InterPro" id="IPR001173">
    <property type="entry name" value="Glyco_trans_2-like"/>
</dbReference>
<sequence>MISILIPTYNYDITTLVTRLVEQLEQSKVAFEILVLDDASTNQEIKIKNKEISSFENCFLIENAENQGRTATRQALAEKANNQWLLFMDADVLPKNNDFIKKFDVENQISDVVFGGISYEEQKPEKEKVLRWKYGKAREAKPVAERKKMPHLSIISQCFLIQKKVFLQANDFHDNVYGVDVLFAQNLEKMKTTVQHIDNPIVHLGLESSAQFIEKSKKGLQSLYRFEKETKITNDYRPIQKAYRSLERNKLDSFFMKSMQLFEKSIFKNLQSSNPSLFLFDLYRLYFFTKLHHTKA</sequence>
<feature type="domain" description="Glycosyltransferase 2-like" evidence="6">
    <location>
        <begin position="3"/>
        <end position="161"/>
    </location>
</feature>
<evidence type="ECO:0000313" key="7">
    <source>
        <dbReference type="EMBL" id="GGD85406.1"/>
    </source>
</evidence>
<evidence type="ECO:0000313" key="8">
    <source>
        <dbReference type="Proteomes" id="UP000652231"/>
    </source>
</evidence>
<keyword evidence="8" id="KW-1185">Reference proteome</keyword>
<evidence type="ECO:0000256" key="4">
    <source>
        <dbReference type="ARBA" id="ARBA00022679"/>
    </source>
</evidence>
<dbReference type="EMBL" id="BMGK01000002">
    <property type="protein sequence ID" value="GGD85406.1"/>
    <property type="molecule type" value="Genomic_DNA"/>
</dbReference>
<dbReference type="RefSeq" id="WP_188439486.1">
    <property type="nucleotide sequence ID" value="NZ_BMGK01000002.1"/>
</dbReference>
<dbReference type="InterPro" id="IPR029044">
    <property type="entry name" value="Nucleotide-diphossugar_trans"/>
</dbReference>
<comment type="subcellular location">
    <subcellularLocation>
        <location evidence="1">Cell membrane</location>
    </subcellularLocation>
</comment>
<reference evidence="7" key="2">
    <citation type="submission" date="2020-09" db="EMBL/GenBank/DDBJ databases">
        <authorList>
            <person name="Sun Q."/>
            <person name="Zhou Y."/>
        </authorList>
    </citation>
    <scope>NUCLEOTIDE SEQUENCE</scope>
    <source>
        <strain evidence="7">CGMCC 1.12924</strain>
    </source>
</reference>
<evidence type="ECO:0000256" key="3">
    <source>
        <dbReference type="ARBA" id="ARBA00022676"/>
    </source>
</evidence>
<proteinExistence type="predicted"/>
<dbReference type="Pfam" id="PF00535">
    <property type="entry name" value="Glycos_transf_2"/>
    <property type="match status" value="1"/>
</dbReference>
<keyword evidence="4 7" id="KW-0808">Transferase</keyword>
<dbReference type="GO" id="GO:0005886">
    <property type="term" value="C:plasma membrane"/>
    <property type="evidence" value="ECO:0007669"/>
    <property type="project" value="UniProtKB-SubCell"/>
</dbReference>
<evidence type="ECO:0000256" key="5">
    <source>
        <dbReference type="ARBA" id="ARBA00023136"/>
    </source>
</evidence>
<comment type="caution">
    <text evidence="7">The sequence shown here is derived from an EMBL/GenBank/DDBJ whole genome shotgun (WGS) entry which is preliminary data.</text>
</comment>
<dbReference type="GO" id="GO:0016757">
    <property type="term" value="F:glycosyltransferase activity"/>
    <property type="evidence" value="ECO:0007669"/>
    <property type="project" value="UniProtKB-KW"/>
</dbReference>